<evidence type="ECO:0000313" key="3">
    <source>
        <dbReference type="Proteomes" id="UP000600365"/>
    </source>
</evidence>
<proteinExistence type="predicted"/>
<comment type="caution">
    <text evidence="2">The sequence shown here is derived from an EMBL/GenBank/DDBJ whole genome shotgun (WGS) entry which is preliminary data.</text>
</comment>
<feature type="region of interest" description="Disordered" evidence="1">
    <location>
        <begin position="32"/>
        <end position="68"/>
    </location>
</feature>
<sequence length="68" mass="6962">MSRSRRLRDLSGTPAFEQLTAELARAAVAAKGGKSLRRQAVEQAQRPVGAEPDNDAAAARPGSGSGSG</sequence>
<keyword evidence="3" id="KW-1185">Reference proteome</keyword>
<dbReference type="EMBL" id="BMMM01000020">
    <property type="protein sequence ID" value="GGN87642.1"/>
    <property type="molecule type" value="Genomic_DNA"/>
</dbReference>
<evidence type="ECO:0000313" key="2">
    <source>
        <dbReference type="EMBL" id="GGN87642.1"/>
    </source>
</evidence>
<evidence type="ECO:0000256" key="1">
    <source>
        <dbReference type="SAM" id="MobiDB-lite"/>
    </source>
</evidence>
<name>A0A917YD24_9ACTN</name>
<dbReference type="AlphaFoldDB" id="A0A917YD24"/>
<protein>
    <submittedName>
        <fullName evidence="2">Uncharacterized protein</fullName>
    </submittedName>
</protein>
<reference evidence="2 3" key="1">
    <citation type="journal article" date="2014" name="Int. J. Syst. Evol. Microbiol.">
        <title>Complete genome sequence of Corynebacterium casei LMG S-19264T (=DSM 44701T), isolated from a smear-ripened cheese.</title>
        <authorList>
            <consortium name="US DOE Joint Genome Institute (JGI-PGF)"/>
            <person name="Walter F."/>
            <person name="Albersmeier A."/>
            <person name="Kalinowski J."/>
            <person name="Ruckert C."/>
        </authorList>
    </citation>
    <scope>NUCLEOTIDE SEQUENCE [LARGE SCALE GENOMIC DNA]</scope>
    <source>
        <strain evidence="2 3">CGMCC 4.7111</strain>
    </source>
</reference>
<dbReference type="Proteomes" id="UP000600365">
    <property type="component" value="Unassembled WGS sequence"/>
</dbReference>
<gene>
    <name evidence="2" type="ORF">GCM10011579_080650</name>
</gene>
<accession>A0A917YD24</accession>
<organism evidence="2 3">
    <name type="scientific">Streptomyces albiflavescens</name>
    <dbReference type="NCBI Taxonomy" id="1623582"/>
    <lineage>
        <taxon>Bacteria</taxon>
        <taxon>Bacillati</taxon>
        <taxon>Actinomycetota</taxon>
        <taxon>Actinomycetes</taxon>
        <taxon>Kitasatosporales</taxon>
        <taxon>Streptomycetaceae</taxon>
        <taxon>Streptomyces</taxon>
    </lineage>
</organism>